<feature type="active site" description="For OMPdecase activity" evidence="10">
    <location>
        <position position="68"/>
    </location>
</feature>
<feature type="binding site" evidence="9">
    <location>
        <begin position="63"/>
        <end position="72"/>
    </location>
    <ligand>
        <name>substrate</name>
    </ligand>
</feature>
<dbReference type="PANTHER" id="PTHR32119">
    <property type="entry name" value="OROTIDINE 5'-PHOSPHATE DECARBOXYLASE"/>
    <property type="match status" value="1"/>
</dbReference>
<dbReference type="InterPro" id="IPR001754">
    <property type="entry name" value="OMPdeCOase_dom"/>
</dbReference>
<dbReference type="InterPro" id="IPR018089">
    <property type="entry name" value="OMPdecase_AS"/>
</dbReference>
<feature type="active site" description="For OMPdecase activity" evidence="10">
    <location>
        <position position="63"/>
    </location>
</feature>
<protein>
    <recommendedName>
        <fullName evidence="9">Orotidine 5'-phosphate decarboxylase</fullName>
        <ecNumber evidence="9">4.1.1.23</ecNumber>
    </recommendedName>
    <alternativeName>
        <fullName evidence="9">OMP decarboxylase</fullName>
        <shortName evidence="9">OMPDCase</shortName>
        <shortName evidence="9">OMPdecase</shortName>
    </alternativeName>
</protein>
<feature type="binding site" evidence="9 11">
    <location>
        <position position="217"/>
    </location>
    <ligand>
        <name>substrate</name>
    </ligand>
</feature>
<evidence type="ECO:0000256" key="11">
    <source>
        <dbReference type="PIRSR" id="PIRSR614732-2"/>
    </source>
</evidence>
<dbReference type="NCBIfam" id="TIGR01740">
    <property type="entry name" value="pyrF"/>
    <property type="match status" value="1"/>
</dbReference>
<dbReference type="Gene3D" id="3.20.20.70">
    <property type="entry name" value="Aldolase class I"/>
    <property type="match status" value="1"/>
</dbReference>
<evidence type="ECO:0000256" key="3">
    <source>
        <dbReference type="ARBA" id="ARBA00011738"/>
    </source>
</evidence>
<feature type="binding site" evidence="9 11">
    <location>
        <position position="36"/>
    </location>
    <ligand>
        <name>substrate</name>
    </ligand>
</feature>
<evidence type="ECO:0000256" key="8">
    <source>
        <dbReference type="ARBA" id="ARBA00061012"/>
    </source>
</evidence>
<accession>A0A523UTX7</accession>
<dbReference type="SMART" id="SM00934">
    <property type="entry name" value="OMPdecase"/>
    <property type="match status" value="1"/>
</dbReference>
<feature type="active site" description="For OMPdecase activity" evidence="10">
    <location>
        <position position="65"/>
    </location>
</feature>
<feature type="active site" description="Proton donor" evidence="9">
    <location>
        <position position="65"/>
    </location>
</feature>
<evidence type="ECO:0000256" key="7">
    <source>
        <dbReference type="ARBA" id="ARBA00049157"/>
    </source>
</evidence>
<feature type="binding site" evidence="9 11">
    <location>
        <position position="124"/>
    </location>
    <ligand>
        <name>substrate</name>
    </ligand>
</feature>
<dbReference type="UniPathway" id="UPA00070">
    <property type="reaction ID" value="UER00120"/>
</dbReference>
<dbReference type="CDD" id="cd04725">
    <property type="entry name" value="OMP_decarboxylase_like"/>
    <property type="match status" value="1"/>
</dbReference>
<feature type="binding site" evidence="9 11">
    <location>
        <position position="187"/>
    </location>
    <ligand>
        <name>substrate</name>
    </ligand>
</feature>
<dbReference type="InterPro" id="IPR047596">
    <property type="entry name" value="OMPdecase_bac"/>
</dbReference>
<comment type="function">
    <text evidence="1 9">Catalyzes the decarboxylation of orotidine 5'-monophosphate (OMP) to uridine 5'-monophosphate (UMP).</text>
</comment>
<dbReference type="EMBL" id="SOJN01000070">
    <property type="protein sequence ID" value="TET45992.1"/>
    <property type="molecule type" value="Genomic_DNA"/>
</dbReference>
<dbReference type="PANTHER" id="PTHR32119:SF2">
    <property type="entry name" value="OROTIDINE 5'-PHOSPHATE DECARBOXYLASE"/>
    <property type="match status" value="1"/>
</dbReference>
<feature type="domain" description="Orotidine 5'-phosphate decarboxylase" evidence="13">
    <location>
        <begin position="8"/>
        <end position="232"/>
    </location>
</feature>
<reference evidence="14 15" key="1">
    <citation type="submission" date="2019-03" db="EMBL/GenBank/DDBJ databases">
        <title>Metabolic potential of uncultured bacteria and archaea associated with petroleum seepage in deep-sea sediments.</title>
        <authorList>
            <person name="Dong X."/>
            <person name="Hubert C."/>
        </authorList>
    </citation>
    <scope>NUCLEOTIDE SEQUENCE [LARGE SCALE GENOMIC DNA]</scope>
    <source>
        <strain evidence="14">E44_bin18</strain>
    </source>
</reference>
<dbReference type="InterPro" id="IPR013785">
    <property type="entry name" value="Aldolase_TIM"/>
</dbReference>
<gene>
    <name evidence="9 14" type="primary">pyrF</name>
    <name evidence="14" type="ORF">E3J62_05500</name>
</gene>
<evidence type="ECO:0000256" key="5">
    <source>
        <dbReference type="ARBA" id="ARBA00022975"/>
    </source>
</evidence>
<evidence type="ECO:0000313" key="15">
    <source>
        <dbReference type="Proteomes" id="UP000315525"/>
    </source>
</evidence>
<dbReference type="GO" id="GO:0044205">
    <property type="term" value="P:'de novo' UMP biosynthetic process"/>
    <property type="evidence" value="ECO:0007669"/>
    <property type="project" value="UniProtKB-UniRule"/>
</dbReference>
<keyword evidence="5 9" id="KW-0665">Pyrimidine biosynthesis</keyword>
<proteinExistence type="inferred from homology"/>
<dbReference type="PROSITE" id="PS00156">
    <property type="entry name" value="OMPDECASE"/>
    <property type="match status" value="1"/>
</dbReference>
<keyword evidence="6 9" id="KW-0456">Lyase</keyword>
<organism evidence="14 15">
    <name type="scientific">candidate division TA06 bacterium</name>
    <dbReference type="NCBI Taxonomy" id="2250710"/>
    <lineage>
        <taxon>Bacteria</taxon>
        <taxon>Bacteria division TA06</taxon>
    </lineage>
</organism>
<evidence type="ECO:0000256" key="10">
    <source>
        <dbReference type="PIRSR" id="PIRSR614732-1"/>
    </source>
</evidence>
<evidence type="ECO:0000259" key="13">
    <source>
        <dbReference type="SMART" id="SM00934"/>
    </source>
</evidence>
<evidence type="ECO:0000256" key="2">
    <source>
        <dbReference type="ARBA" id="ARBA00004861"/>
    </source>
</evidence>
<dbReference type="SUPFAM" id="SSF51366">
    <property type="entry name" value="Ribulose-phoshate binding barrel"/>
    <property type="match status" value="1"/>
</dbReference>
<dbReference type="GO" id="GO:0005829">
    <property type="term" value="C:cytosol"/>
    <property type="evidence" value="ECO:0007669"/>
    <property type="project" value="TreeGrafter"/>
</dbReference>
<feature type="binding site" evidence="9 11">
    <location>
        <position position="14"/>
    </location>
    <ligand>
        <name>substrate</name>
    </ligand>
</feature>
<evidence type="ECO:0000256" key="6">
    <source>
        <dbReference type="ARBA" id="ARBA00023239"/>
    </source>
</evidence>
<comment type="subunit">
    <text evidence="3 9">Homodimer.</text>
</comment>
<evidence type="ECO:0000256" key="9">
    <source>
        <dbReference type="HAMAP-Rule" id="MF_01200"/>
    </source>
</evidence>
<dbReference type="Pfam" id="PF00215">
    <property type="entry name" value="OMPdecase"/>
    <property type="match status" value="1"/>
</dbReference>
<feature type="binding site" evidence="9 11">
    <location>
        <position position="216"/>
    </location>
    <ligand>
        <name>substrate</name>
    </ligand>
</feature>
<sequence length="241" mass="25957">MRVDVTEKLIVALDFGTLDEARKLIDRLEGSAKTFKVGSRLFTSAGPDAVKLVKDKGAKVFLDLKFHDIPKTVAEACEAAAEIGVEMLTLHTFGGFDMMESAVKLMWSREEAIRPLLLGVTVLTSLNEAALQDIIGASERTIQEEVLLLARLAQSAGLEGVVASPHEIEAVKEQCGAEFVVVTPGVRPKGEDRGDQARVRTPGEAVAAGADYIVVGRPIIRAKDPRVAALAILKEMEEALR</sequence>
<dbReference type="InterPro" id="IPR014732">
    <property type="entry name" value="OMPdecase"/>
</dbReference>
<dbReference type="InterPro" id="IPR011060">
    <property type="entry name" value="RibuloseP-bd_barrel"/>
</dbReference>
<comment type="catalytic activity">
    <reaction evidence="7 9 12">
        <text>orotidine 5'-phosphate + H(+) = UMP + CO2</text>
        <dbReference type="Rhea" id="RHEA:11596"/>
        <dbReference type="ChEBI" id="CHEBI:15378"/>
        <dbReference type="ChEBI" id="CHEBI:16526"/>
        <dbReference type="ChEBI" id="CHEBI:57538"/>
        <dbReference type="ChEBI" id="CHEBI:57865"/>
        <dbReference type="EC" id="4.1.1.23"/>
    </reaction>
</comment>
<comment type="similarity">
    <text evidence="8 9">Belongs to the OMP decarboxylase family. Type 1 subfamily.</text>
</comment>
<dbReference type="GO" id="GO:0006207">
    <property type="term" value="P:'de novo' pyrimidine nucleobase biosynthetic process"/>
    <property type="evidence" value="ECO:0007669"/>
    <property type="project" value="InterPro"/>
</dbReference>
<dbReference type="EC" id="4.1.1.23" evidence="9"/>
<comment type="pathway">
    <text evidence="2 9 12">Pyrimidine metabolism; UMP biosynthesis via de novo pathway; UMP from orotate: step 2/2.</text>
</comment>
<dbReference type="FunFam" id="3.20.20.70:FF:000015">
    <property type="entry name" value="Orotidine 5'-phosphate decarboxylase"/>
    <property type="match status" value="1"/>
</dbReference>
<dbReference type="NCBIfam" id="NF001273">
    <property type="entry name" value="PRK00230.1"/>
    <property type="match status" value="1"/>
</dbReference>
<evidence type="ECO:0000256" key="12">
    <source>
        <dbReference type="RuleBase" id="RU000512"/>
    </source>
</evidence>
<keyword evidence="4 9" id="KW-0210">Decarboxylase</keyword>
<name>A0A523UTX7_UNCT6</name>
<evidence type="ECO:0000256" key="4">
    <source>
        <dbReference type="ARBA" id="ARBA00022793"/>
    </source>
</evidence>
<dbReference type="Proteomes" id="UP000315525">
    <property type="component" value="Unassembled WGS sequence"/>
</dbReference>
<comment type="caution">
    <text evidence="14">The sequence shown here is derived from an EMBL/GenBank/DDBJ whole genome shotgun (WGS) entry which is preliminary data.</text>
</comment>
<dbReference type="HAMAP" id="MF_01200_B">
    <property type="entry name" value="OMPdecase_type1_B"/>
    <property type="match status" value="1"/>
</dbReference>
<feature type="binding site" evidence="9 11">
    <location>
        <position position="196"/>
    </location>
    <ligand>
        <name>substrate</name>
    </ligand>
</feature>
<dbReference type="GO" id="GO:0004590">
    <property type="term" value="F:orotidine-5'-phosphate decarboxylase activity"/>
    <property type="evidence" value="ECO:0007669"/>
    <property type="project" value="UniProtKB-UniRule"/>
</dbReference>
<dbReference type="AlphaFoldDB" id="A0A523UTX7"/>
<evidence type="ECO:0000256" key="1">
    <source>
        <dbReference type="ARBA" id="ARBA00002356"/>
    </source>
</evidence>
<evidence type="ECO:0000313" key="14">
    <source>
        <dbReference type="EMBL" id="TET45992.1"/>
    </source>
</evidence>